<dbReference type="RefSeq" id="WP_183600287.1">
    <property type="nucleotide sequence ID" value="NZ_JACHXK010000004.1"/>
</dbReference>
<dbReference type="Proteomes" id="UP000570361">
    <property type="component" value="Unassembled WGS sequence"/>
</dbReference>
<evidence type="ECO:0000313" key="2">
    <source>
        <dbReference type="Proteomes" id="UP000570361"/>
    </source>
</evidence>
<gene>
    <name evidence="1" type="ORF">FHS18_002464</name>
</gene>
<sequence length="177" mass="20348">MRIDGREAGYPEAYRLYLVEFHATRDYFECHELLEEYWKSQPDDPFAQQWVGLIQVAVGSYHHRRGNHSGAVKMFRQARMRLTIEQLETLGLDGIATQAALDERIQAVEQELPFTDLNLPIKDVQLLWACKAKAAEEGYPWGLPSRADQALTERHRLRDRSDVIAARQAAVEAKGRK</sequence>
<dbReference type="SUPFAM" id="SSF140663">
    <property type="entry name" value="TTHA0068-like"/>
    <property type="match status" value="1"/>
</dbReference>
<organism evidence="1 2">
    <name type="scientific">Paenibacillus phyllosphaerae</name>
    <dbReference type="NCBI Taxonomy" id="274593"/>
    <lineage>
        <taxon>Bacteria</taxon>
        <taxon>Bacillati</taxon>
        <taxon>Bacillota</taxon>
        <taxon>Bacilli</taxon>
        <taxon>Bacillales</taxon>
        <taxon>Paenibacillaceae</taxon>
        <taxon>Paenibacillus</taxon>
    </lineage>
</organism>
<evidence type="ECO:0008006" key="3">
    <source>
        <dbReference type="Google" id="ProtNLM"/>
    </source>
</evidence>
<reference evidence="1 2" key="1">
    <citation type="submission" date="2020-08" db="EMBL/GenBank/DDBJ databases">
        <title>Genomic Encyclopedia of Type Strains, Phase III (KMG-III): the genomes of soil and plant-associated and newly described type strains.</title>
        <authorList>
            <person name="Whitman W."/>
        </authorList>
    </citation>
    <scope>NUCLEOTIDE SEQUENCE [LARGE SCALE GENOMIC DNA]</scope>
    <source>
        <strain evidence="1 2">CECT 5862</strain>
    </source>
</reference>
<protein>
    <recommendedName>
        <fullName evidence="3">DUF309 domain-containing protein</fullName>
    </recommendedName>
</protein>
<dbReference type="Gene3D" id="1.10.3450.10">
    <property type="entry name" value="TTHA0068-like"/>
    <property type="match status" value="1"/>
</dbReference>
<dbReference type="AlphaFoldDB" id="A0A7W5FMT0"/>
<dbReference type="InterPro" id="IPR023203">
    <property type="entry name" value="TTHA0068_sf"/>
</dbReference>
<proteinExistence type="predicted"/>
<dbReference type="PANTHER" id="PTHR34796:SF1">
    <property type="entry name" value="EXPRESSED PROTEIN"/>
    <property type="match status" value="1"/>
</dbReference>
<dbReference type="EMBL" id="JACHXK010000004">
    <property type="protein sequence ID" value="MBB3110397.1"/>
    <property type="molecule type" value="Genomic_DNA"/>
</dbReference>
<comment type="caution">
    <text evidence="1">The sequence shown here is derived from an EMBL/GenBank/DDBJ whole genome shotgun (WGS) entry which is preliminary data.</text>
</comment>
<name>A0A7W5FMT0_9BACL</name>
<accession>A0A7W5FMT0</accession>
<dbReference type="Pfam" id="PF03745">
    <property type="entry name" value="DUF309"/>
    <property type="match status" value="1"/>
</dbReference>
<evidence type="ECO:0000313" key="1">
    <source>
        <dbReference type="EMBL" id="MBB3110397.1"/>
    </source>
</evidence>
<dbReference type="InterPro" id="IPR005500">
    <property type="entry name" value="DUF309"/>
</dbReference>
<keyword evidence="2" id="KW-1185">Reference proteome</keyword>
<dbReference type="PANTHER" id="PTHR34796">
    <property type="entry name" value="EXPRESSED PROTEIN"/>
    <property type="match status" value="1"/>
</dbReference>